<evidence type="ECO:0000313" key="3">
    <source>
        <dbReference type="Proteomes" id="UP000095751"/>
    </source>
</evidence>
<dbReference type="PANTHER" id="PTHR33418">
    <property type="entry name" value="HELICASE-ASSOCIATED"/>
    <property type="match status" value="1"/>
</dbReference>
<organism evidence="2 3">
    <name type="scientific">Fragilariopsis cylindrus CCMP1102</name>
    <dbReference type="NCBI Taxonomy" id="635003"/>
    <lineage>
        <taxon>Eukaryota</taxon>
        <taxon>Sar</taxon>
        <taxon>Stramenopiles</taxon>
        <taxon>Ochrophyta</taxon>
        <taxon>Bacillariophyta</taxon>
        <taxon>Bacillariophyceae</taxon>
        <taxon>Bacillariophycidae</taxon>
        <taxon>Bacillariales</taxon>
        <taxon>Bacillariaceae</taxon>
        <taxon>Fragilariopsis</taxon>
    </lineage>
</organism>
<dbReference type="EMBL" id="KV784370">
    <property type="protein sequence ID" value="OEU10856.1"/>
    <property type="molecule type" value="Genomic_DNA"/>
</dbReference>
<evidence type="ECO:0000259" key="1">
    <source>
        <dbReference type="Pfam" id="PF03457"/>
    </source>
</evidence>
<reference evidence="2 3" key="1">
    <citation type="submission" date="2016-09" db="EMBL/GenBank/DDBJ databases">
        <title>Extensive genetic diversity and differential bi-allelic expression allows diatom success in the polar Southern Ocean.</title>
        <authorList>
            <consortium name="DOE Joint Genome Institute"/>
            <person name="Mock T."/>
            <person name="Otillar R.P."/>
            <person name="Strauss J."/>
            <person name="Dupont C."/>
            <person name="Frickenhaus S."/>
            <person name="Maumus F."/>
            <person name="Mcmullan M."/>
            <person name="Sanges R."/>
            <person name="Schmutz J."/>
            <person name="Toseland A."/>
            <person name="Valas R."/>
            <person name="Veluchamy A."/>
            <person name="Ward B.J."/>
            <person name="Allen A."/>
            <person name="Barry K."/>
            <person name="Falciatore A."/>
            <person name="Ferrante M."/>
            <person name="Fortunato A.E."/>
            <person name="Gloeckner G."/>
            <person name="Gruber A."/>
            <person name="Hipkin R."/>
            <person name="Janech M."/>
            <person name="Kroth P."/>
            <person name="Leese F."/>
            <person name="Lindquist E."/>
            <person name="Lyon B.R."/>
            <person name="Martin J."/>
            <person name="Mayer C."/>
            <person name="Parker M."/>
            <person name="Quesneville H."/>
            <person name="Raymond J."/>
            <person name="Uhlig C."/>
            <person name="Valentin K.U."/>
            <person name="Worden A.Z."/>
            <person name="Armbrust E.V."/>
            <person name="Bowler C."/>
            <person name="Green B."/>
            <person name="Moulton V."/>
            <person name="Van Oosterhout C."/>
            <person name="Grigoriev I."/>
        </authorList>
    </citation>
    <scope>NUCLEOTIDE SEQUENCE [LARGE SCALE GENOMIC DNA]</scope>
    <source>
        <strain evidence="2 3">CCMP1102</strain>
    </source>
</reference>
<dbReference type="InParanoid" id="A0A1E7EYF1"/>
<protein>
    <recommendedName>
        <fullName evidence="1">Helicase-associated domain-containing protein</fullName>
    </recommendedName>
</protein>
<evidence type="ECO:0000313" key="2">
    <source>
        <dbReference type="EMBL" id="OEU10856.1"/>
    </source>
</evidence>
<feature type="non-terminal residue" evidence="2">
    <location>
        <position position="1"/>
    </location>
</feature>
<gene>
    <name evidence="2" type="ORF">FRACYDRAFT_162685</name>
</gene>
<proteinExistence type="predicted"/>
<dbReference type="Gene3D" id="6.10.140.530">
    <property type="match status" value="2"/>
</dbReference>
<dbReference type="InterPro" id="IPR005114">
    <property type="entry name" value="Helicase_assoc"/>
</dbReference>
<feature type="non-terminal residue" evidence="2">
    <location>
        <position position="127"/>
    </location>
</feature>
<dbReference type="Pfam" id="PF03457">
    <property type="entry name" value="HA"/>
    <property type="match status" value="2"/>
</dbReference>
<sequence>WNAMFQRLLAYKKQHKSTNVPRTFEADPQLALWVGTQRRYHKNKELSVDRTSLLDSIDFVWAIREILPWEEMYSTLVEYKRQYGSTIVPIKYTRLSQWVRTQRKVYNNGGLLKKRYELLSSIGFAWT</sequence>
<name>A0A1E7EYF1_9STRA</name>
<dbReference type="KEGG" id="fcy:FRACYDRAFT_162685"/>
<dbReference type="PANTHER" id="PTHR33418:SF1">
    <property type="entry name" value="HELICASE-ASSOCIATED DOMAIN-CONTAINING PROTEIN"/>
    <property type="match status" value="1"/>
</dbReference>
<dbReference type="Proteomes" id="UP000095751">
    <property type="component" value="Unassembled WGS sequence"/>
</dbReference>
<dbReference type="OrthoDB" id="66498at2759"/>
<feature type="domain" description="Helicase-associated" evidence="1">
    <location>
        <begin position="1"/>
        <end position="59"/>
    </location>
</feature>
<feature type="domain" description="Helicase-associated" evidence="1">
    <location>
        <begin position="68"/>
        <end position="124"/>
    </location>
</feature>
<accession>A0A1E7EYF1</accession>
<keyword evidence="3" id="KW-1185">Reference proteome</keyword>
<dbReference type="AlphaFoldDB" id="A0A1E7EYF1"/>